<dbReference type="GO" id="GO:0005524">
    <property type="term" value="F:ATP binding"/>
    <property type="evidence" value="ECO:0007669"/>
    <property type="project" value="UniProtKB-UniRule"/>
</dbReference>
<feature type="domain" description="Carbohydrate kinase FGGY N-terminal" evidence="11">
    <location>
        <begin position="3"/>
        <end position="247"/>
    </location>
</feature>
<dbReference type="Proteomes" id="UP000204391">
    <property type="component" value="Chromosome"/>
</dbReference>
<keyword evidence="2 8" id="KW-0859">Xylose metabolism</keyword>
<organism evidence="13 14">
    <name type="scientific">Virgibacillus necropolis</name>
    <dbReference type="NCBI Taxonomy" id="163877"/>
    <lineage>
        <taxon>Bacteria</taxon>
        <taxon>Bacillati</taxon>
        <taxon>Bacillota</taxon>
        <taxon>Bacilli</taxon>
        <taxon>Bacillales</taxon>
        <taxon>Bacillaceae</taxon>
        <taxon>Virgibacillus</taxon>
    </lineage>
</organism>
<evidence type="ECO:0000313" key="14">
    <source>
        <dbReference type="Proteomes" id="UP000204391"/>
    </source>
</evidence>
<gene>
    <name evidence="8 10 13" type="primary">xylB</name>
    <name evidence="13" type="ORF">CFK40_04310</name>
</gene>
<dbReference type="Gene3D" id="3.30.420.40">
    <property type="match status" value="2"/>
</dbReference>
<dbReference type="PROSITE" id="PS00445">
    <property type="entry name" value="FGGY_KINASES_2"/>
    <property type="match status" value="1"/>
</dbReference>
<proteinExistence type="inferred from homology"/>
<dbReference type="OrthoDB" id="9805576at2"/>
<evidence type="ECO:0000256" key="9">
    <source>
        <dbReference type="RuleBase" id="RU003733"/>
    </source>
</evidence>
<dbReference type="GO" id="GO:0005998">
    <property type="term" value="P:xylulose catabolic process"/>
    <property type="evidence" value="ECO:0007669"/>
    <property type="project" value="UniProtKB-UniRule"/>
</dbReference>
<comment type="catalytic activity">
    <reaction evidence="8 10">
        <text>D-xylulose + ATP = D-xylulose 5-phosphate + ADP + H(+)</text>
        <dbReference type="Rhea" id="RHEA:10964"/>
        <dbReference type="ChEBI" id="CHEBI:15378"/>
        <dbReference type="ChEBI" id="CHEBI:17140"/>
        <dbReference type="ChEBI" id="CHEBI:30616"/>
        <dbReference type="ChEBI" id="CHEBI:57737"/>
        <dbReference type="ChEBI" id="CHEBI:456216"/>
        <dbReference type="EC" id="2.7.1.17"/>
    </reaction>
</comment>
<dbReference type="PIRSF" id="PIRSF000538">
    <property type="entry name" value="GlpK"/>
    <property type="match status" value="1"/>
</dbReference>
<evidence type="ECO:0000313" key="13">
    <source>
        <dbReference type="EMBL" id="ASN04286.1"/>
    </source>
</evidence>
<dbReference type="InterPro" id="IPR018483">
    <property type="entry name" value="Carb_kinase_FGGY_CS"/>
</dbReference>
<sequence>MKYVIGVDLGTSAVKILLVNQKGDVKQEVSKAYPLIQEKAGYSEQAPQAWVDQTIAGLSDLLKEFDGDSADIEGISFSGQMHGLVLLDENNKVLRNAILWNDTRTTVECQQIYDVVGEKRLLSITKNPALEGFTLPKLLWVKEHEPDVFNKVTKFVLPKDYLRYKLTGALHMEYSDAAGTLLLNVTEKKWSKEILDLFELAYDFCPPLVESHEEVGTLTHEVALATGLLTSTRVFAGGADNACGAIGSGILEDGKTLCSIGTSGVVLSYEASDDKDFQGKVHYFNHGAPNAFYTMGVTLAAGYSLSWFKDVFAKDEDFDNLLAEVESVPVGSHGLLFTPYIVGERTPHVDATIRGSFIGMDSSHQRKDFVRAILEGITFSLNESIEIFRENGKKIDTVISIGGGAKSEAWLQMQADIFDAKIVKLTSEQGPGMGAAMLAAKGCRWFHSLQDCTDEFLNEDRTYRPNKENVEKYKELFNLYKNIYPSTALLNKQLMEYRN</sequence>
<evidence type="ECO:0000256" key="6">
    <source>
        <dbReference type="ARBA" id="ARBA00022840"/>
    </source>
</evidence>
<dbReference type="InterPro" id="IPR050406">
    <property type="entry name" value="FGGY_Carb_Kinase"/>
</dbReference>
<protein>
    <recommendedName>
        <fullName evidence="8 10">Xylulose kinase</fullName>
        <shortName evidence="8 10">Xylulokinase</shortName>
        <ecNumber evidence="8 10">2.7.1.17</ecNumber>
    </recommendedName>
</protein>
<keyword evidence="3 8" id="KW-0808">Transferase</keyword>
<evidence type="ECO:0000256" key="10">
    <source>
        <dbReference type="RuleBase" id="RU364073"/>
    </source>
</evidence>
<keyword evidence="5 8" id="KW-0418">Kinase</keyword>
<feature type="active site" description="Proton acceptor" evidence="8">
    <location>
        <position position="240"/>
    </location>
</feature>
<feature type="domain" description="Carbohydrate kinase FGGY C-terminal" evidence="12">
    <location>
        <begin position="257"/>
        <end position="441"/>
    </location>
</feature>
<keyword evidence="4 8" id="KW-0547">Nucleotide-binding</keyword>
<keyword evidence="6 8" id="KW-0067">ATP-binding</keyword>
<dbReference type="CDD" id="cd07808">
    <property type="entry name" value="ASKHA_NBD_FGGY_EcXK-like"/>
    <property type="match status" value="1"/>
</dbReference>
<evidence type="ECO:0000256" key="4">
    <source>
        <dbReference type="ARBA" id="ARBA00022741"/>
    </source>
</evidence>
<accession>A0A221M9F6</accession>
<dbReference type="GO" id="GO:0042732">
    <property type="term" value="P:D-xylose metabolic process"/>
    <property type="evidence" value="ECO:0007669"/>
    <property type="project" value="UniProtKB-KW"/>
</dbReference>
<comment type="function">
    <text evidence="8">Catalyzes the phosphorylation of D-xylulose to D-xylulose 5-phosphate.</text>
</comment>
<dbReference type="EMBL" id="CP022437">
    <property type="protein sequence ID" value="ASN04286.1"/>
    <property type="molecule type" value="Genomic_DNA"/>
</dbReference>
<comment type="similarity">
    <text evidence="1 8 9">Belongs to the FGGY kinase family.</text>
</comment>
<keyword evidence="14" id="KW-1185">Reference proteome</keyword>
<keyword evidence="7 8" id="KW-0119">Carbohydrate metabolism</keyword>
<feature type="site" description="Important for activity" evidence="8">
    <location>
        <position position="8"/>
    </location>
</feature>
<evidence type="ECO:0000259" key="11">
    <source>
        <dbReference type="Pfam" id="PF00370"/>
    </source>
</evidence>
<feature type="binding site" evidence="8">
    <location>
        <begin position="81"/>
        <end position="82"/>
    </location>
    <ligand>
        <name>substrate</name>
    </ligand>
</feature>
<dbReference type="InterPro" id="IPR018485">
    <property type="entry name" value="FGGY_C"/>
</dbReference>
<dbReference type="SUPFAM" id="SSF53067">
    <property type="entry name" value="Actin-like ATPase domain"/>
    <property type="match status" value="2"/>
</dbReference>
<evidence type="ECO:0000256" key="8">
    <source>
        <dbReference type="HAMAP-Rule" id="MF_02220"/>
    </source>
</evidence>
<evidence type="ECO:0000256" key="7">
    <source>
        <dbReference type="ARBA" id="ARBA00023277"/>
    </source>
</evidence>
<evidence type="ECO:0000259" key="12">
    <source>
        <dbReference type="Pfam" id="PF02782"/>
    </source>
</evidence>
<dbReference type="PANTHER" id="PTHR43095">
    <property type="entry name" value="SUGAR KINASE"/>
    <property type="match status" value="1"/>
</dbReference>
<dbReference type="EC" id="2.7.1.17" evidence="8 10"/>
<dbReference type="HAMAP" id="MF_02220">
    <property type="entry name" value="XylB"/>
    <property type="match status" value="1"/>
</dbReference>
<dbReference type="KEGG" id="vne:CFK40_04310"/>
<dbReference type="NCBIfam" id="TIGR01312">
    <property type="entry name" value="XylB"/>
    <property type="match status" value="1"/>
</dbReference>
<evidence type="ECO:0000256" key="1">
    <source>
        <dbReference type="ARBA" id="ARBA00009156"/>
    </source>
</evidence>
<reference evidence="13 14" key="1">
    <citation type="journal article" date="2003" name="Int. J. Syst. Evol. Microbiol.">
        <title>Virgibacillus carmonensis sp. nov., Virgibacillus necropolis sp. nov. and Virgibacillus picturae sp. nov., three novel species isolated from deteriorated mural paintings, transfer of the species of the genus salibacillus to Virgibacillus, as Virgibacillus marismortui comb. nov. and Virgibacillus salexigens comb. nov., and emended description of the genus Virgibacillus.</title>
        <authorList>
            <person name="Heyrman J."/>
            <person name="Logan N.A."/>
            <person name="Busse H.J."/>
            <person name="Balcaen A."/>
            <person name="Lebbe L."/>
            <person name="Rodriguez-Diaz M."/>
            <person name="Swings J."/>
            <person name="De Vos P."/>
        </authorList>
    </citation>
    <scope>NUCLEOTIDE SEQUENCE [LARGE SCALE GENOMIC DNA]</scope>
    <source>
        <strain evidence="13 14">LMG 19488</strain>
    </source>
</reference>
<dbReference type="Pfam" id="PF00370">
    <property type="entry name" value="FGGY_N"/>
    <property type="match status" value="1"/>
</dbReference>
<evidence type="ECO:0000256" key="2">
    <source>
        <dbReference type="ARBA" id="ARBA00022629"/>
    </source>
</evidence>
<dbReference type="PANTHER" id="PTHR43095:SF5">
    <property type="entry name" value="XYLULOSE KINASE"/>
    <property type="match status" value="1"/>
</dbReference>
<dbReference type="InterPro" id="IPR018484">
    <property type="entry name" value="FGGY_N"/>
</dbReference>
<evidence type="ECO:0000256" key="5">
    <source>
        <dbReference type="ARBA" id="ARBA00022777"/>
    </source>
</evidence>
<dbReference type="RefSeq" id="WP_089530907.1">
    <property type="nucleotide sequence ID" value="NZ_CP022437.1"/>
</dbReference>
<dbReference type="AlphaFoldDB" id="A0A221M9F6"/>
<dbReference type="PROSITE" id="PS00933">
    <property type="entry name" value="FGGY_KINASES_1"/>
    <property type="match status" value="1"/>
</dbReference>
<dbReference type="GO" id="GO:0004856">
    <property type="term" value="F:D-xylulokinase activity"/>
    <property type="evidence" value="ECO:0007669"/>
    <property type="project" value="UniProtKB-UniRule"/>
</dbReference>
<name>A0A221M9F6_9BACI</name>
<dbReference type="InterPro" id="IPR000577">
    <property type="entry name" value="Carb_kinase_FGGY"/>
</dbReference>
<dbReference type="InterPro" id="IPR043129">
    <property type="entry name" value="ATPase_NBD"/>
</dbReference>
<evidence type="ECO:0000256" key="3">
    <source>
        <dbReference type="ARBA" id="ARBA00022679"/>
    </source>
</evidence>
<dbReference type="Pfam" id="PF02782">
    <property type="entry name" value="FGGY_C"/>
    <property type="match status" value="1"/>
</dbReference>
<dbReference type="InterPro" id="IPR006000">
    <property type="entry name" value="Xylulokinase"/>
</dbReference>